<name>A0ABY8U1Z8_TETOB</name>
<protein>
    <recommendedName>
        <fullName evidence="5">SBP-type domain-containing protein</fullName>
    </recommendedName>
</protein>
<evidence type="ECO:0000256" key="1">
    <source>
        <dbReference type="ARBA" id="ARBA00022723"/>
    </source>
</evidence>
<dbReference type="PANTHER" id="PTHR31251">
    <property type="entry name" value="SQUAMOSA PROMOTER-BINDING-LIKE PROTEIN 4"/>
    <property type="match status" value="1"/>
</dbReference>
<dbReference type="Proteomes" id="UP001244341">
    <property type="component" value="Chromosome 5b"/>
</dbReference>
<feature type="compositionally biased region" description="Basic residues" evidence="4">
    <location>
        <begin position="125"/>
        <end position="135"/>
    </location>
</feature>
<dbReference type="Gene3D" id="4.10.1100.10">
    <property type="entry name" value="Transcription factor, SBP-box domain"/>
    <property type="match status" value="1"/>
</dbReference>
<keyword evidence="7" id="KW-1185">Reference proteome</keyword>
<gene>
    <name evidence="6" type="ORF">OEZ85_003152</name>
</gene>
<evidence type="ECO:0000313" key="6">
    <source>
        <dbReference type="EMBL" id="WIA14648.1"/>
    </source>
</evidence>
<sequence>MMQGAAVAETAAAAPQPLQSAAQAADQLPVPQAAAAEAQPRPAAAPFVVPKVPCYQGTCQVPGCGKDLSCEAPYYQRRSFCQQHVTAPAVSFGGVPCRFCQQCAKFQRLSDFKDANRSCRSALMKRHTGRAKPHTPNKAAKNGTHSAAGAAAAKAVSLAMLTARM</sequence>
<dbReference type="InterPro" id="IPR036893">
    <property type="entry name" value="SBP_sf"/>
</dbReference>
<dbReference type="InterPro" id="IPR004333">
    <property type="entry name" value="SBP_dom"/>
</dbReference>
<evidence type="ECO:0000259" key="5">
    <source>
        <dbReference type="PROSITE" id="PS51141"/>
    </source>
</evidence>
<evidence type="ECO:0000313" key="7">
    <source>
        <dbReference type="Proteomes" id="UP001244341"/>
    </source>
</evidence>
<dbReference type="EMBL" id="CP126212">
    <property type="protein sequence ID" value="WIA14648.1"/>
    <property type="molecule type" value="Genomic_DNA"/>
</dbReference>
<evidence type="ECO:0000256" key="2">
    <source>
        <dbReference type="ARBA" id="ARBA00022771"/>
    </source>
</evidence>
<dbReference type="Pfam" id="PF03110">
    <property type="entry name" value="SBP"/>
    <property type="match status" value="1"/>
</dbReference>
<dbReference type="PROSITE" id="PS51141">
    <property type="entry name" value="ZF_SBP"/>
    <property type="match status" value="1"/>
</dbReference>
<evidence type="ECO:0000256" key="3">
    <source>
        <dbReference type="ARBA" id="ARBA00022833"/>
    </source>
</evidence>
<feature type="domain" description="SBP-type" evidence="5">
    <location>
        <begin position="56"/>
        <end position="133"/>
    </location>
</feature>
<accession>A0ABY8U1Z8</accession>
<organism evidence="6 7">
    <name type="scientific">Tetradesmus obliquus</name>
    <name type="common">Green alga</name>
    <name type="synonym">Acutodesmus obliquus</name>
    <dbReference type="NCBI Taxonomy" id="3088"/>
    <lineage>
        <taxon>Eukaryota</taxon>
        <taxon>Viridiplantae</taxon>
        <taxon>Chlorophyta</taxon>
        <taxon>core chlorophytes</taxon>
        <taxon>Chlorophyceae</taxon>
        <taxon>CS clade</taxon>
        <taxon>Sphaeropleales</taxon>
        <taxon>Scenedesmaceae</taxon>
        <taxon>Tetradesmus</taxon>
    </lineage>
</organism>
<keyword evidence="3" id="KW-0862">Zinc</keyword>
<keyword evidence="2" id="KW-0863">Zinc-finger</keyword>
<evidence type="ECO:0000256" key="4">
    <source>
        <dbReference type="SAM" id="MobiDB-lite"/>
    </source>
</evidence>
<dbReference type="InterPro" id="IPR044817">
    <property type="entry name" value="SBP-like"/>
</dbReference>
<feature type="region of interest" description="Disordered" evidence="4">
    <location>
        <begin position="125"/>
        <end position="146"/>
    </location>
</feature>
<dbReference type="PANTHER" id="PTHR31251:SF169">
    <property type="entry name" value="SQUAMOSA PROMOTER-BINDING-LIKE PROTEIN 8"/>
    <property type="match status" value="1"/>
</dbReference>
<proteinExistence type="predicted"/>
<reference evidence="6 7" key="1">
    <citation type="submission" date="2023-05" db="EMBL/GenBank/DDBJ databases">
        <title>A 100% complete, gapless, phased diploid assembly of the Scenedesmus obliquus UTEX 3031 genome.</title>
        <authorList>
            <person name="Biondi T.C."/>
            <person name="Hanschen E.R."/>
            <person name="Kwon T."/>
            <person name="Eng W."/>
            <person name="Kruse C.P.S."/>
            <person name="Koehler S.I."/>
            <person name="Kunde Y."/>
            <person name="Gleasner C.D."/>
            <person name="You Mak K.T."/>
            <person name="Polle J."/>
            <person name="Hovde B.T."/>
            <person name="Starkenburg S.R."/>
        </authorList>
    </citation>
    <scope>NUCLEOTIDE SEQUENCE [LARGE SCALE GENOMIC DNA]</scope>
    <source>
        <strain evidence="6 7">DOE0152z</strain>
    </source>
</reference>
<dbReference type="SUPFAM" id="SSF103612">
    <property type="entry name" value="SBT domain"/>
    <property type="match status" value="1"/>
</dbReference>
<keyword evidence="1" id="KW-0479">Metal-binding</keyword>